<evidence type="ECO:0000313" key="2">
    <source>
        <dbReference type="EMBL" id="QPG74429.1"/>
    </source>
</evidence>
<dbReference type="Proteomes" id="UP000662931">
    <property type="component" value="Chromosome 1"/>
</dbReference>
<dbReference type="AlphaFoldDB" id="A0A875S3S6"/>
<sequence length="167" mass="17710">MVVTGSVDQVTLSSPETLQYSIKTPVAAPPMGLEAMIDPENVSYAGLQSPGDAGNGSYEGLQSPADADEFLELLGHSETEASPEDIPIVNSSGPAVAHDPTESTVAGSKLFDDYLSSGTNLNIDEYLKQQSGDDFLSSLGIDAAIKSYNEEERLEEEKKLQEAAKIN</sequence>
<dbReference type="GeneID" id="62195159"/>
<dbReference type="RefSeq" id="XP_038777994.1">
    <property type="nucleotide sequence ID" value="XM_038922066.1"/>
</dbReference>
<protein>
    <submittedName>
        <fullName evidence="2">Uncharacterized protein</fullName>
    </submittedName>
</protein>
<organism evidence="2 3">
    <name type="scientific">Eeniella nana</name>
    <name type="common">Yeast</name>
    <name type="synonym">Brettanomyces nanus</name>
    <dbReference type="NCBI Taxonomy" id="13502"/>
    <lineage>
        <taxon>Eukaryota</taxon>
        <taxon>Fungi</taxon>
        <taxon>Dikarya</taxon>
        <taxon>Ascomycota</taxon>
        <taxon>Saccharomycotina</taxon>
        <taxon>Pichiomycetes</taxon>
        <taxon>Pichiales</taxon>
        <taxon>Pichiaceae</taxon>
        <taxon>Brettanomyces</taxon>
    </lineage>
</organism>
<name>A0A875S3S6_EENNA</name>
<evidence type="ECO:0000313" key="3">
    <source>
        <dbReference type="Proteomes" id="UP000662931"/>
    </source>
</evidence>
<keyword evidence="3" id="KW-1185">Reference proteome</keyword>
<gene>
    <name evidence="2" type="ORF">FOA43_001758</name>
</gene>
<evidence type="ECO:0000256" key="1">
    <source>
        <dbReference type="SAM" id="MobiDB-lite"/>
    </source>
</evidence>
<dbReference type="EMBL" id="CP064812">
    <property type="protein sequence ID" value="QPG74429.1"/>
    <property type="molecule type" value="Genomic_DNA"/>
</dbReference>
<dbReference type="KEGG" id="bnn:FOA43_001758"/>
<proteinExistence type="predicted"/>
<accession>A0A875S3S6</accession>
<feature type="region of interest" description="Disordered" evidence="1">
    <location>
        <begin position="43"/>
        <end position="103"/>
    </location>
</feature>
<reference evidence="2" key="1">
    <citation type="submission" date="2020-10" db="EMBL/GenBank/DDBJ databases">
        <authorList>
            <person name="Roach M.J.R."/>
        </authorList>
    </citation>
    <scope>NUCLEOTIDE SEQUENCE</scope>
    <source>
        <strain evidence="2">CBS 1945</strain>
    </source>
</reference>